<dbReference type="STRING" id="1137799.GZ78_11020"/>
<evidence type="ECO:0000313" key="8">
    <source>
        <dbReference type="EMBL" id="KEQ18096.1"/>
    </source>
</evidence>
<dbReference type="eggNOG" id="COG3598">
    <property type="taxonomic scope" value="Bacteria"/>
</dbReference>
<dbReference type="InterPro" id="IPR027417">
    <property type="entry name" value="P-loop_NTPase"/>
</dbReference>
<dbReference type="InterPro" id="IPR006171">
    <property type="entry name" value="TOPRIM_dom"/>
</dbReference>
<evidence type="ECO:0000256" key="5">
    <source>
        <dbReference type="ARBA" id="ARBA00022705"/>
    </source>
</evidence>
<evidence type="ECO:0000256" key="3">
    <source>
        <dbReference type="ARBA" id="ARBA00022679"/>
    </source>
</evidence>
<gene>
    <name evidence="8" type="ORF">GZ78_11020</name>
</gene>
<dbReference type="GO" id="GO:0003677">
    <property type="term" value="F:DNA binding"/>
    <property type="evidence" value="ECO:0007669"/>
    <property type="project" value="InterPro"/>
</dbReference>
<dbReference type="OrthoDB" id="784829at2"/>
<dbReference type="Gene3D" id="3.40.50.300">
    <property type="entry name" value="P-loop containing nucleotide triphosphate hydrolases"/>
    <property type="match status" value="1"/>
</dbReference>
<keyword evidence="5" id="KW-0235">DNA replication</keyword>
<dbReference type="Gene3D" id="3.90.580.10">
    <property type="entry name" value="Zinc finger, CHC2-type domain"/>
    <property type="match status" value="1"/>
</dbReference>
<accession>A0A081NI23</accession>
<evidence type="ECO:0000256" key="4">
    <source>
        <dbReference type="ARBA" id="ARBA00022695"/>
    </source>
</evidence>
<protein>
    <submittedName>
        <fullName evidence="8">Regulatory protein</fullName>
    </submittedName>
</protein>
<dbReference type="GO" id="GO:0008270">
    <property type="term" value="F:zinc ion binding"/>
    <property type="evidence" value="ECO:0007669"/>
    <property type="project" value="InterPro"/>
</dbReference>
<dbReference type="GO" id="GO:1990077">
    <property type="term" value="C:primosome complex"/>
    <property type="evidence" value="ECO:0007669"/>
    <property type="project" value="UniProtKB-KW"/>
</dbReference>
<evidence type="ECO:0000256" key="6">
    <source>
        <dbReference type="ARBA" id="ARBA00023163"/>
    </source>
</evidence>
<dbReference type="SUPFAM" id="SSF52540">
    <property type="entry name" value="P-loop containing nucleoside triphosphate hydrolases"/>
    <property type="match status" value="1"/>
</dbReference>
<dbReference type="AlphaFoldDB" id="A0A081NI23"/>
<keyword evidence="2" id="KW-0639">Primosome</keyword>
<sequence length="701" mass="77466">MMKNKWLDFNDAPEQGTTQKLDAEDVKRRIQERLPEYLAWLFPNGKKRGQKFVLGNIQGKKGKSLEVELSSGLWHDFESGGGGDIISLTAEHQKLDAQRDFPEIIQFMADWLGMPSFTPPATANHQEEYEDLGHHTGKWDYHDAEGNLVACVYRYDTPEGKEFRPWDVKTRKTKAPNPRPLYNQPGIKVADEVLLVEGEKAAQALIDSGYCATTAMNGAKAPTDKTDWSPLKGKRVTLWPDNDDAGLEYAFSAAKAIADVGALSVIIVKPPADKPEKWDAADAVQESFDIDHWLASTERKTIKSAGLQLSDWSALRYKGKAPEQHFLIEGSFPLGVVSILAAMGDTGKGMLTLKLALEIACCDGLTVEVFGGKVLQHGTAVVFTSEDDQAEVHRRLEKLDPTDLRLKSPEKLVIIPLPNAGGPFPMVRETPEGPRTTTEFTQMVRQLQAIEDLKLVVFDPLSSFVHADVNADPAVGSYLTGLLANLASETGATVIVVHHMRKPPGQKPIENAEQARDAIRGSSALVDGVRMAYALWPAQDQVVQQTCQTLNLIPEPRSFYQGAVVKSNGPADRTIRTYKRNSIGLLEDLTARMKGQQPSTYDLLGVLAGGIRMAASRGHPFTHTGVNGVFKHRHRLPEAFHHMPRHKLENMVQELLSERPPRVVKGTLMGSKEHKWLDSPWGPFADGKGRIEEGADRLKND</sequence>
<dbReference type="PROSITE" id="PS50880">
    <property type="entry name" value="TOPRIM"/>
    <property type="match status" value="1"/>
</dbReference>
<keyword evidence="1" id="KW-0240">DNA-directed RNA polymerase</keyword>
<evidence type="ECO:0000256" key="1">
    <source>
        <dbReference type="ARBA" id="ARBA00022478"/>
    </source>
</evidence>
<keyword evidence="3" id="KW-0808">Transferase</keyword>
<dbReference type="Pfam" id="PF13481">
    <property type="entry name" value="AAA_25"/>
    <property type="match status" value="1"/>
</dbReference>
<keyword evidence="4" id="KW-0548">Nucleotidyltransferase</keyword>
<dbReference type="eggNOG" id="COG1066">
    <property type="taxonomic scope" value="Bacteria"/>
</dbReference>
<dbReference type="SUPFAM" id="SSF57783">
    <property type="entry name" value="Zinc beta-ribbon"/>
    <property type="match status" value="1"/>
</dbReference>
<feature type="domain" description="Toprim" evidence="7">
    <location>
        <begin position="191"/>
        <end position="271"/>
    </location>
</feature>
<evidence type="ECO:0000256" key="2">
    <source>
        <dbReference type="ARBA" id="ARBA00022515"/>
    </source>
</evidence>
<organism evidence="8 9">
    <name type="scientific">Endozoicomonas numazuensis</name>
    <dbReference type="NCBI Taxonomy" id="1137799"/>
    <lineage>
        <taxon>Bacteria</taxon>
        <taxon>Pseudomonadati</taxon>
        <taxon>Pseudomonadota</taxon>
        <taxon>Gammaproteobacteria</taxon>
        <taxon>Oceanospirillales</taxon>
        <taxon>Endozoicomonadaceae</taxon>
        <taxon>Endozoicomonas</taxon>
    </lineage>
</organism>
<name>A0A081NI23_9GAMM</name>
<dbReference type="Gene3D" id="3.40.1360.10">
    <property type="match status" value="1"/>
</dbReference>
<comment type="caution">
    <text evidence="8">The sequence shown here is derived from an EMBL/GenBank/DDBJ whole genome shotgun (WGS) entry which is preliminary data.</text>
</comment>
<dbReference type="RefSeq" id="WP_034835174.1">
    <property type="nucleotide sequence ID" value="NZ_JOKH01000002.1"/>
</dbReference>
<dbReference type="InterPro" id="IPR036977">
    <property type="entry name" value="DNA_primase_Znf_CHC2"/>
</dbReference>
<dbReference type="GO" id="GO:0006269">
    <property type="term" value="P:DNA replication, synthesis of primer"/>
    <property type="evidence" value="ECO:0007669"/>
    <property type="project" value="UniProtKB-KW"/>
</dbReference>
<keyword evidence="6" id="KW-0804">Transcription</keyword>
<proteinExistence type="predicted"/>
<dbReference type="SUPFAM" id="SSF56731">
    <property type="entry name" value="DNA primase core"/>
    <property type="match status" value="1"/>
</dbReference>
<dbReference type="GO" id="GO:0000428">
    <property type="term" value="C:DNA-directed RNA polymerase complex"/>
    <property type="evidence" value="ECO:0007669"/>
    <property type="project" value="UniProtKB-KW"/>
</dbReference>
<evidence type="ECO:0000259" key="7">
    <source>
        <dbReference type="PROSITE" id="PS50880"/>
    </source>
</evidence>
<reference evidence="8 9" key="1">
    <citation type="submission" date="2014-06" db="EMBL/GenBank/DDBJ databases">
        <title>Whole Genome Sequences of Three Symbiotic Endozoicomonas Bacteria.</title>
        <authorList>
            <person name="Neave M.J."/>
            <person name="Apprill A."/>
            <person name="Voolstra C.R."/>
        </authorList>
    </citation>
    <scope>NUCLEOTIDE SEQUENCE [LARGE SCALE GENOMIC DNA]</scope>
    <source>
        <strain evidence="8 9">DSM 25634</strain>
    </source>
</reference>
<keyword evidence="9" id="KW-1185">Reference proteome</keyword>
<dbReference type="InterPro" id="IPR034154">
    <property type="entry name" value="TOPRIM_DnaG/twinkle"/>
</dbReference>
<dbReference type="GO" id="GO:0016779">
    <property type="term" value="F:nucleotidyltransferase activity"/>
    <property type="evidence" value="ECO:0007669"/>
    <property type="project" value="UniProtKB-KW"/>
</dbReference>
<dbReference type="Proteomes" id="UP000028073">
    <property type="component" value="Unassembled WGS sequence"/>
</dbReference>
<dbReference type="EMBL" id="JOKH01000002">
    <property type="protein sequence ID" value="KEQ18096.1"/>
    <property type="molecule type" value="Genomic_DNA"/>
</dbReference>
<evidence type="ECO:0000313" key="9">
    <source>
        <dbReference type="Proteomes" id="UP000028073"/>
    </source>
</evidence>
<dbReference type="CDD" id="cd01029">
    <property type="entry name" value="TOPRIM_primases"/>
    <property type="match status" value="1"/>
</dbReference>